<name>A0A7R5K3E8_9PASS</name>
<evidence type="ECO:0000313" key="2">
    <source>
        <dbReference type="Proteomes" id="UP000504627"/>
    </source>
</evidence>
<protein>
    <submittedName>
        <fullName evidence="3">Translation initiation factor IF-2-like</fullName>
    </submittedName>
</protein>
<dbReference type="GeneID" id="120322985"/>
<feature type="compositionally biased region" description="Pro residues" evidence="1">
    <location>
        <begin position="10"/>
        <end position="22"/>
    </location>
</feature>
<evidence type="ECO:0000256" key="1">
    <source>
        <dbReference type="SAM" id="MobiDB-lite"/>
    </source>
</evidence>
<dbReference type="AlphaFoldDB" id="A0A7R5K3E8"/>
<feature type="compositionally biased region" description="Low complexity" evidence="1">
    <location>
        <begin position="23"/>
        <end position="39"/>
    </location>
</feature>
<evidence type="ECO:0000313" key="3">
    <source>
        <dbReference type="RefSeq" id="XP_039235806.1"/>
    </source>
</evidence>
<feature type="compositionally biased region" description="Low complexity" evidence="1">
    <location>
        <begin position="54"/>
        <end position="65"/>
    </location>
</feature>
<organism evidence="2 3">
    <name type="scientific">Pipra filicauda</name>
    <name type="common">Wire-tailed manakin</name>
    <dbReference type="NCBI Taxonomy" id="649802"/>
    <lineage>
        <taxon>Eukaryota</taxon>
        <taxon>Metazoa</taxon>
        <taxon>Chordata</taxon>
        <taxon>Craniata</taxon>
        <taxon>Vertebrata</taxon>
        <taxon>Euteleostomi</taxon>
        <taxon>Archelosauria</taxon>
        <taxon>Archosauria</taxon>
        <taxon>Dinosauria</taxon>
        <taxon>Saurischia</taxon>
        <taxon>Theropoda</taxon>
        <taxon>Coelurosauria</taxon>
        <taxon>Aves</taxon>
        <taxon>Neognathae</taxon>
        <taxon>Neoaves</taxon>
        <taxon>Telluraves</taxon>
        <taxon>Australaves</taxon>
        <taxon>Passeriformes</taxon>
        <taxon>Pipridae</taxon>
        <taxon>Pipra</taxon>
    </lineage>
</organism>
<keyword evidence="2" id="KW-1185">Reference proteome</keyword>
<accession>A0A7R5K3E8</accession>
<dbReference type="Proteomes" id="UP000504627">
    <property type="component" value="Unplaced"/>
</dbReference>
<reference evidence="3" key="1">
    <citation type="submission" date="2025-08" db="UniProtKB">
        <authorList>
            <consortium name="RefSeq"/>
        </authorList>
    </citation>
    <scope>IDENTIFICATION</scope>
    <source>
        <tissue evidence="3">Muscle</tissue>
    </source>
</reference>
<sequence>MTDALSSARPPGPRARPAPAPSQPRCSRTPLRASAGRASGARREQRRPFLPIRGSPASAGNPAAAWHRHKRGRRRRWRGEVPGGRRRAAALRPRAPRGDGPGRPLPAPSGAGYY</sequence>
<dbReference type="RefSeq" id="XP_039235806.1">
    <property type="nucleotide sequence ID" value="XM_039379872.1"/>
</dbReference>
<feature type="region of interest" description="Disordered" evidence="1">
    <location>
        <begin position="1"/>
        <end position="114"/>
    </location>
</feature>
<gene>
    <name evidence="3" type="primary">LOC120322985</name>
</gene>
<proteinExistence type="predicted"/>
<dbReference type="InParanoid" id="A0A7R5K3E8"/>
<feature type="compositionally biased region" description="Basic residues" evidence="1">
    <location>
        <begin position="66"/>
        <end position="77"/>
    </location>
</feature>